<dbReference type="InterPro" id="IPR005467">
    <property type="entry name" value="His_kinase_dom"/>
</dbReference>
<dbReference type="Proteomes" id="UP000216113">
    <property type="component" value="Unassembled WGS sequence"/>
</dbReference>
<dbReference type="InterPro" id="IPR036097">
    <property type="entry name" value="HisK_dim/P_sf"/>
</dbReference>
<comment type="catalytic activity">
    <reaction evidence="1">
        <text>ATP + protein L-histidine = ADP + protein N-phospho-L-histidine.</text>
        <dbReference type="EC" id="2.7.13.3"/>
    </reaction>
</comment>
<comment type="caution">
    <text evidence="7">The sequence shown here is derived from an EMBL/GenBank/DDBJ whole genome shotgun (WGS) entry which is preliminary data.</text>
</comment>
<dbReference type="PANTHER" id="PTHR43047:SF72">
    <property type="entry name" value="OSMOSENSING HISTIDINE PROTEIN KINASE SLN1"/>
    <property type="match status" value="1"/>
</dbReference>
<dbReference type="Gene3D" id="3.30.565.10">
    <property type="entry name" value="Histidine kinase-like ATPase, C-terminal domain"/>
    <property type="match status" value="1"/>
</dbReference>
<dbReference type="PRINTS" id="PR00344">
    <property type="entry name" value="BCTRLSENSOR"/>
</dbReference>
<reference evidence="7 8" key="1">
    <citation type="submission" date="2017-08" db="EMBL/GenBank/DDBJ databases">
        <title>Genomic and metabolic characterisation of spoilage-associated Pseudomonas species.</title>
        <authorList>
            <person name="Stanborough T."/>
            <person name="Fegan N."/>
            <person name="Powell S.M."/>
            <person name="Singh T."/>
            <person name="Tamplin M.L."/>
            <person name="Chandry P.S."/>
        </authorList>
    </citation>
    <scope>NUCLEOTIDE SEQUENCE [LARGE SCALE GENOMIC DNA]</scope>
    <source>
        <strain evidence="7 8">F1820</strain>
    </source>
</reference>
<dbReference type="Gene3D" id="3.30.450.40">
    <property type="match status" value="1"/>
</dbReference>
<feature type="domain" description="Histidine kinase" evidence="6">
    <location>
        <begin position="180"/>
        <end position="392"/>
    </location>
</feature>
<evidence type="ECO:0000259" key="6">
    <source>
        <dbReference type="PROSITE" id="PS50109"/>
    </source>
</evidence>
<dbReference type="InterPro" id="IPR003661">
    <property type="entry name" value="HisK_dim/P_dom"/>
</dbReference>
<name>A0A266LTB2_PSEFR</name>
<dbReference type="PANTHER" id="PTHR43047">
    <property type="entry name" value="TWO-COMPONENT HISTIDINE PROTEIN KINASE"/>
    <property type="match status" value="1"/>
</dbReference>
<evidence type="ECO:0000256" key="2">
    <source>
        <dbReference type="ARBA" id="ARBA00012438"/>
    </source>
</evidence>
<keyword evidence="5 7" id="KW-0418">Kinase</keyword>
<dbReference type="Gene3D" id="1.10.287.130">
    <property type="match status" value="1"/>
</dbReference>
<dbReference type="AlphaFoldDB" id="A0A266LTB2"/>
<dbReference type="SMART" id="SM00387">
    <property type="entry name" value="HATPase_c"/>
    <property type="match status" value="1"/>
</dbReference>
<evidence type="ECO:0000256" key="1">
    <source>
        <dbReference type="ARBA" id="ARBA00000085"/>
    </source>
</evidence>
<proteinExistence type="predicted"/>
<dbReference type="SUPFAM" id="SSF55781">
    <property type="entry name" value="GAF domain-like"/>
    <property type="match status" value="1"/>
</dbReference>
<dbReference type="InterPro" id="IPR004358">
    <property type="entry name" value="Sig_transdc_His_kin-like_C"/>
</dbReference>
<sequence>MAQGTADDIATINRISAVPAILQVVTEMTGMRFAAVARVTQTTWTACAVLDKLGFGLQPGGELDLVSTLCFESMNSHLPIIIDNASADPLYQHHHTPKIYSFESYITIPIWRTDGSFFGTLCALDPEPASLRNSTIQSTMESFARLLALQIDTEENLQRTETALVQERETAELREQFIAVIGHDLRNPLFAITTAAERLLRVHPSPSTDVLVQHILSCGKRASQLVEDVMDFARGRLGSGIPLTLCECPDLSKVFSHVISELQSVHSQRSIYSEIGPLDGIRCDSGRLAQLLSNLLTNAITHGCPGGAVRVSARVINGVFTLRVYNQGRPIPAEQLPHLFKPYSRPATDTPQAGLGLGLYIASQIALSHGGQLEVASDHTQGTVFTFSMAQP</sequence>
<dbReference type="RefSeq" id="WP_095029843.1">
    <property type="nucleotide sequence ID" value="NZ_NQKL01000011.1"/>
</dbReference>
<dbReference type="Pfam" id="PF02518">
    <property type="entry name" value="HATPase_c"/>
    <property type="match status" value="1"/>
</dbReference>
<keyword evidence="3" id="KW-0597">Phosphoprotein</keyword>
<dbReference type="InterPro" id="IPR003018">
    <property type="entry name" value="GAF"/>
</dbReference>
<dbReference type="Pfam" id="PF00512">
    <property type="entry name" value="HisKA"/>
    <property type="match status" value="1"/>
</dbReference>
<evidence type="ECO:0000256" key="4">
    <source>
        <dbReference type="ARBA" id="ARBA00022679"/>
    </source>
</evidence>
<dbReference type="EC" id="2.7.13.3" evidence="2"/>
<evidence type="ECO:0000256" key="5">
    <source>
        <dbReference type="ARBA" id="ARBA00022777"/>
    </source>
</evidence>
<dbReference type="InterPro" id="IPR036890">
    <property type="entry name" value="HATPase_C_sf"/>
</dbReference>
<dbReference type="GO" id="GO:0000155">
    <property type="term" value="F:phosphorelay sensor kinase activity"/>
    <property type="evidence" value="ECO:0007669"/>
    <property type="project" value="InterPro"/>
</dbReference>
<gene>
    <name evidence="7" type="ORF">CJF43_14815</name>
</gene>
<dbReference type="InterPro" id="IPR003594">
    <property type="entry name" value="HATPase_dom"/>
</dbReference>
<accession>A0A266LTB2</accession>
<evidence type="ECO:0000313" key="8">
    <source>
        <dbReference type="Proteomes" id="UP000216113"/>
    </source>
</evidence>
<dbReference type="GO" id="GO:0005886">
    <property type="term" value="C:plasma membrane"/>
    <property type="evidence" value="ECO:0007669"/>
    <property type="project" value="TreeGrafter"/>
</dbReference>
<evidence type="ECO:0000256" key="3">
    <source>
        <dbReference type="ARBA" id="ARBA00022553"/>
    </source>
</evidence>
<protein>
    <recommendedName>
        <fullName evidence="2">histidine kinase</fullName>
        <ecNumber evidence="2">2.7.13.3</ecNumber>
    </recommendedName>
</protein>
<dbReference type="Pfam" id="PF01590">
    <property type="entry name" value="GAF"/>
    <property type="match status" value="1"/>
</dbReference>
<dbReference type="CDD" id="cd00082">
    <property type="entry name" value="HisKA"/>
    <property type="match status" value="1"/>
</dbReference>
<dbReference type="SUPFAM" id="SSF47384">
    <property type="entry name" value="Homodimeric domain of signal transducing histidine kinase"/>
    <property type="match status" value="1"/>
</dbReference>
<dbReference type="GO" id="GO:0009927">
    <property type="term" value="F:histidine phosphotransfer kinase activity"/>
    <property type="evidence" value="ECO:0007669"/>
    <property type="project" value="TreeGrafter"/>
</dbReference>
<evidence type="ECO:0000313" key="7">
    <source>
        <dbReference type="EMBL" id="OZY40880.1"/>
    </source>
</evidence>
<dbReference type="InterPro" id="IPR029016">
    <property type="entry name" value="GAF-like_dom_sf"/>
</dbReference>
<dbReference type="PROSITE" id="PS50109">
    <property type="entry name" value="HIS_KIN"/>
    <property type="match status" value="1"/>
</dbReference>
<dbReference type="CDD" id="cd00075">
    <property type="entry name" value="HATPase"/>
    <property type="match status" value="1"/>
</dbReference>
<keyword evidence="4" id="KW-0808">Transferase</keyword>
<dbReference type="SUPFAM" id="SSF55874">
    <property type="entry name" value="ATPase domain of HSP90 chaperone/DNA topoisomerase II/histidine kinase"/>
    <property type="match status" value="1"/>
</dbReference>
<dbReference type="SMART" id="SM00388">
    <property type="entry name" value="HisKA"/>
    <property type="match status" value="1"/>
</dbReference>
<dbReference type="SMART" id="SM00065">
    <property type="entry name" value="GAF"/>
    <property type="match status" value="1"/>
</dbReference>
<organism evidence="7 8">
    <name type="scientific">Pseudomonas fragi</name>
    <dbReference type="NCBI Taxonomy" id="296"/>
    <lineage>
        <taxon>Bacteria</taxon>
        <taxon>Pseudomonadati</taxon>
        <taxon>Pseudomonadota</taxon>
        <taxon>Gammaproteobacteria</taxon>
        <taxon>Pseudomonadales</taxon>
        <taxon>Pseudomonadaceae</taxon>
        <taxon>Pseudomonas</taxon>
    </lineage>
</organism>
<dbReference type="EMBL" id="NQKL01000011">
    <property type="protein sequence ID" value="OZY40880.1"/>
    <property type="molecule type" value="Genomic_DNA"/>
</dbReference>